<keyword evidence="5" id="KW-1015">Disulfide bond</keyword>
<keyword evidence="9" id="KW-1185">Reference proteome</keyword>
<evidence type="ECO:0000313" key="8">
    <source>
        <dbReference type="EMBL" id="THU56109.1"/>
    </source>
</evidence>
<evidence type="ECO:0000256" key="4">
    <source>
        <dbReference type="ARBA" id="ARBA00022729"/>
    </source>
</evidence>
<evidence type="ECO:0000256" key="1">
    <source>
        <dbReference type="ARBA" id="ARBA00006027"/>
    </source>
</evidence>
<reference evidence="8 9" key="1">
    <citation type="journal article" date="2019" name="Nat. Plants">
        <title>Genome sequencing of Musa balbisiana reveals subgenome evolution and function divergence in polyploid bananas.</title>
        <authorList>
            <person name="Yao X."/>
        </authorList>
    </citation>
    <scope>NUCLEOTIDE SEQUENCE [LARGE SCALE GENOMIC DNA]</scope>
    <source>
        <strain evidence="9">cv. DH-PKW</strain>
        <tissue evidence="8">Leaves</tissue>
    </source>
</reference>
<dbReference type="SUPFAM" id="SSF101148">
    <property type="entry name" value="Plant invertase/pectin methylesterase inhibitor"/>
    <property type="match status" value="1"/>
</dbReference>
<evidence type="ECO:0000256" key="3">
    <source>
        <dbReference type="ARBA" id="ARBA00013229"/>
    </source>
</evidence>
<evidence type="ECO:0000259" key="7">
    <source>
        <dbReference type="SMART" id="SM00856"/>
    </source>
</evidence>
<proteinExistence type="inferred from homology"/>
<evidence type="ECO:0000256" key="2">
    <source>
        <dbReference type="ARBA" id="ARBA00007786"/>
    </source>
</evidence>
<comment type="similarity">
    <text evidence="2">In the C-terminal section; belongs to the pectinesterase family.</text>
</comment>
<evidence type="ECO:0000256" key="6">
    <source>
        <dbReference type="ARBA" id="ARBA00023180"/>
    </source>
</evidence>
<keyword evidence="4" id="KW-0732">Signal</keyword>
<evidence type="ECO:0000313" key="9">
    <source>
        <dbReference type="Proteomes" id="UP000317650"/>
    </source>
</evidence>
<name>A0A4S8J4V3_MUSBA</name>
<dbReference type="SMART" id="SM00856">
    <property type="entry name" value="PMEI"/>
    <property type="match status" value="1"/>
</dbReference>
<dbReference type="STRING" id="52838.A0A4S8J4V3"/>
<dbReference type="CDD" id="cd15798">
    <property type="entry name" value="PMEI-like_3"/>
    <property type="match status" value="1"/>
</dbReference>
<dbReference type="GO" id="GO:0004857">
    <property type="term" value="F:enzyme inhibitor activity"/>
    <property type="evidence" value="ECO:0007669"/>
    <property type="project" value="InterPro"/>
</dbReference>
<dbReference type="InterPro" id="IPR051955">
    <property type="entry name" value="PME_Inhibitor"/>
</dbReference>
<dbReference type="Pfam" id="PF04043">
    <property type="entry name" value="PMEI"/>
    <property type="match status" value="1"/>
</dbReference>
<dbReference type="EMBL" id="PYDT01000007">
    <property type="protein sequence ID" value="THU56109.1"/>
    <property type="molecule type" value="Genomic_DNA"/>
</dbReference>
<evidence type="ECO:0000256" key="5">
    <source>
        <dbReference type="ARBA" id="ARBA00023157"/>
    </source>
</evidence>
<comment type="caution">
    <text evidence="8">The sequence shown here is derived from an EMBL/GenBank/DDBJ whole genome shotgun (WGS) entry which is preliminary data.</text>
</comment>
<dbReference type="InterPro" id="IPR035513">
    <property type="entry name" value="Invertase/methylesterase_inhib"/>
</dbReference>
<sequence>MTTVSTLSSSSRGRNKLLLSCILFASLFLLLLALPNVPKPVAHHHQLHVHSRLQAAAAADHCDSTLYPDLCVSTLSTIPDLHAKSLPEVICASVNTTAAAVRNAAKNCTNFLHRRGYLDPRQRLAVTDCLDLFSQTLDELGAASAALAADPAAHVDDVQTVLSAAITNQYTCLDGFAYVGRGGGYRPVIERRLYHVSHLVSNSLAMVKRIRRRRASRPWREALEGYGEAWGYLLNPVKGEEGYKKEMVFAY</sequence>
<dbReference type="GO" id="GO:0030599">
    <property type="term" value="F:pectinesterase activity"/>
    <property type="evidence" value="ECO:0007669"/>
    <property type="project" value="UniProtKB-EC"/>
</dbReference>
<dbReference type="AlphaFoldDB" id="A0A4S8J4V3"/>
<keyword evidence="6" id="KW-0325">Glycoprotein</keyword>
<dbReference type="PANTHER" id="PTHR31080">
    <property type="entry name" value="PECTINESTERASE INHIBITOR-LIKE"/>
    <property type="match status" value="1"/>
</dbReference>
<feature type="domain" description="Pectinesterase inhibitor" evidence="7">
    <location>
        <begin position="53"/>
        <end position="206"/>
    </location>
</feature>
<comment type="similarity">
    <text evidence="1">In the N-terminal section; belongs to the PMEI family.</text>
</comment>
<dbReference type="Gene3D" id="1.20.140.40">
    <property type="entry name" value="Invertase/pectin methylesterase inhibitor family protein"/>
    <property type="match status" value="1"/>
</dbReference>
<accession>A0A4S8J4V3</accession>
<dbReference type="Proteomes" id="UP000317650">
    <property type="component" value="Chromosome 11"/>
</dbReference>
<gene>
    <name evidence="8" type="ORF">C4D60_Mb11t13790</name>
</gene>
<dbReference type="FunFam" id="1.20.140.40:FF:000010">
    <property type="entry name" value="Pectinesterase"/>
    <property type="match status" value="1"/>
</dbReference>
<dbReference type="InterPro" id="IPR006501">
    <property type="entry name" value="Pectinesterase_inhib_dom"/>
</dbReference>
<dbReference type="EC" id="3.1.1.11" evidence="3"/>
<organism evidence="8 9">
    <name type="scientific">Musa balbisiana</name>
    <name type="common">Banana</name>
    <dbReference type="NCBI Taxonomy" id="52838"/>
    <lineage>
        <taxon>Eukaryota</taxon>
        <taxon>Viridiplantae</taxon>
        <taxon>Streptophyta</taxon>
        <taxon>Embryophyta</taxon>
        <taxon>Tracheophyta</taxon>
        <taxon>Spermatophyta</taxon>
        <taxon>Magnoliopsida</taxon>
        <taxon>Liliopsida</taxon>
        <taxon>Zingiberales</taxon>
        <taxon>Musaceae</taxon>
        <taxon>Musa</taxon>
    </lineage>
</organism>
<dbReference type="NCBIfam" id="TIGR01614">
    <property type="entry name" value="PME_inhib"/>
    <property type="match status" value="1"/>
</dbReference>
<protein>
    <recommendedName>
        <fullName evidence="3">pectinesterase</fullName>
        <ecNumber evidence="3">3.1.1.11</ecNumber>
    </recommendedName>
</protein>